<dbReference type="EMBL" id="JAAXLA010000049">
    <property type="protein sequence ID" value="NMI00116.1"/>
    <property type="molecule type" value="Genomic_DNA"/>
</dbReference>
<dbReference type="RefSeq" id="WP_169383596.1">
    <property type="nucleotide sequence ID" value="NZ_JAAXLA010000049.1"/>
</dbReference>
<reference evidence="2 3" key="1">
    <citation type="submission" date="2020-04" db="EMBL/GenBank/DDBJ databases">
        <authorList>
            <person name="Klaysubun C."/>
            <person name="Duangmal K."/>
            <person name="Lipun K."/>
        </authorList>
    </citation>
    <scope>NUCLEOTIDE SEQUENCE [LARGE SCALE GENOMIC DNA]</scope>
    <source>
        <strain evidence="2 3">K10HN5</strain>
    </source>
</reference>
<dbReference type="SUPFAM" id="SSF69118">
    <property type="entry name" value="AhpD-like"/>
    <property type="match status" value="1"/>
</dbReference>
<dbReference type="Gene3D" id="1.20.1290.10">
    <property type="entry name" value="AhpD-like"/>
    <property type="match status" value="1"/>
</dbReference>
<organism evidence="2 3">
    <name type="scientific">Pseudonocardia acidicola</name>
    <dbReference type="NCBI Taxonomy" id="2724939"/>
    <lineage>
        <taxon>Bacteria</taxon>
        <taxon>Bacillati</taxon>
        <taxon>Actinomycetota</taxon>
        <taxon>Actinomycetes</taxon>
        <taxon>Pseudonocardiales</taxon>
        <taxon>Pseudonocardiaceae</taxon>
        <taxon>Pseudonocardia</taxon>
    </lineage>
</organism>
<evidence type="ECO:0000313" key="3">
    <source>
        <dbReference type="Proteomes" id="UP000820669"/>
    </source>
</evidence>
<accession>A0ABX1SEY6</accession>
<dbReference type="Pfam" id="PF02627">
    <property type="entry name" value="CMD"/>
    <property type="match status" value="1"/>
</dbReference>
<gene>
    <name evidence="2" type="ORF">HF526_22785</name>
</gene>
<proteinExistence type="predicted"/>
<dbReference type="InterPro" id="IPR029032">
    <property type="entry name" value="AhpD-like"/>
</dbReference>
<dbReference type="InterPro" id="IPR003779">
    <property type="entry name" value="CMD-like"/>
</dbReference>
<dbReference type="PANTHER" id="PTHR34846">
    <property type="entry name" value="4-CARBOXYMUCONOLACTONE DECARBOXYLASE FAMILY PROTEIN (AFU_ORTHOLOGUE AFUA_6G11590)"/>
    <property type="match status" value="1"/>
</dbReference>
<feature type="domain" description="Carboxymuconolactone decarboxylase-like" evidence="1">
    <location>
        <begin position="52"/>
        <end position="110"/>
    </location>
</feature>
<dbReference type="PANTHER" id="PTHR34846:SF5">
    <property type="entry name" value="CARBOXYMUCONOLACTONE DECARBOXYLASE-LIKE DOMAIN-CONTAINING PROTEIN"/>
    <property type="match status" value="1"/>
</dbReference>
<evidence type="ECO:0000313" key="2">
    <source>
        <dbReference type="EMBL" id="NMI00116.1"/>
    </source>
</evidence>
<comment type="caution">
    <text evidence="2">The sequence shown here is derived from an EMBL/GenBank/DDBJ whole genome shotgun (WGS) entry which is preliminary data.</text>
</comment>
<evidence type="ECO:0000259" key="1">
    <source>
        <dbReference type="Pfam" id="PF02627"/>
    </source>
</evidence>
<dbReference type="Proteomes" id="UP000820669">
    <property type="component" value="Unassembled WGS sequence"/>
</dbReference>
<keyword evidence="3" id="KW-1185">Reference proteome</keyword>
<sequence length="203" mass="22616">MVLPHRDNPRVEPVENPGPEAAELLRHTLADPEGAPLAIFRTMAHHPPLLKRWNVIAGFFRTRGVLPARTREIVVLRTAWRINSRYEWGQHVLIAREAGLTEPEIARLARPEPFAPDSDDADALLVRFVDELVDFTDVTDPTWDALSARHTVEETFELVMLVGLYRMAGGFLNVTGVQPEPYLPTWPDDASASAALSTTGDHA</sequence>
<name>A0ABX1SEY6_9PSEU</name>
<protein>
    <submittedName>
        <fullName evidence="2">Carboxymuconolactone decarboxylase family protein</fullName>
    </submittedName>
</protein>